<evidence type="ECO:0000313" key="7">
    <source>
        <dbReference type="EMBL" id="KAG8508603.1"/>
    </source>
</evidence>
<feature type="compositionally biased region" description="Gly residues" evidence="6">
    <location>
        <begin position="95"/>
        <end position="105"/>
    </location>
</feature>
<feature type="region of interest" description="Disordered" evidence="6">
    <location>
        <begin position="191"/>
        <end position="228"/>
    </location>
</feature>
<dbReference type="OrthoDB" id="10040290at2759"/>
<evidence type="ECO:0000256" key="3">
    <source>
        <dbReference type="ARBA" id="ARBA00030383"/>
    </source>
</evidence>
<reference evidence="7" key="1">
    <citation type="journal article" date="2021" name="Evol. Appl.">
        <title>The genome of the Pyrenean desman and the effects of bottlenecks and inbreeding on the genomic landscape of an endangered species.</title>
        <authorList>
            <person name="Escoda L."/>
            <person name="Castresana J."/>
        </authorList>
    </citation>
    <scope>NUCLEOTIDE SEQUENCE</scope>
    <source>
        <strain evidence="7">IBE-C5619</strain>
    </source>
</reference>
<organism evidence="7 8">
    <name type="scientific">Galemys pyrenaicus</name>
    <name type="common">Iberian desman</name>
    <name type="synonym">Pyrenean desman</name>
    <dbReference type="NCBI Taxonomy" id="202257"/>
    <lineage>
        <taxon>Eukaryota</taxon>
        <taxon>Metazoa</taxon>
        <taxon>Chordata</taxon>
        <taxon>Craniata</taxon>
        <taxon>Vertebrata</taxon>
        <taxon>Euteleostomi</taxon>
        <taxon>Mammalia</taxon>
        <taxon>Eutheria</taxon>
        <taxon>Laurasiatheria</taxon>
        <taxon>Eulipotyphla</taxon>
        <taxon>Talpidae</taxon>
        <taxon>Galemys</taxon>
    </lineage>
</organism>
<proteinExistence type="inferred from homology"/>
<evidence type="ECO:0000256" key="2">
    <source>
        <dbReference type="ARBA" id="ARBA00014540"/>
    </source>
</evidence>
<dbReference type="PANTHER" id="PTHR31526:SF2">
    <property type="entry name" value="SOSS COMPLEX SUBUNIT C"/>
    <property type="match status" value="1"/>
</dbReference>
<comment type="similarity">
    <text evidence="1">Belongs to the SOSS-C family.</text>
</comment>
<protein>
    <recommendedName>
        <fullName evidence="2">SOSS complex subunit C</fullName>
    </recommendedName>
    <alternativeName>
        <fullName evidence="3">Sensor of single-strand DNA complex subunit C</fullName>
    </alternativeName>
    <alternativeName>
        <fullName evidence="5">Sensor of ssDNA subunit C</fullName>
    </alternativeName>
    <alternativeName>
        <fullName evidence="4">Single-stranded DNA-binding protein-interacting protein 1</fullName>
    </alternativeName>
</protein>
<dbReference type="InterPro" id="IPR031821">
    <property type="entry name" value="SOSSC"/>
</dbReference>
<evidence type="ECO:0000256" key="4">
    <source>
        <dbReference type="ARBA" id="ARBA00031967"/>
    </source>
</evidence>
<feature type="compositionally biased region" description="Basic and acidic residues" evidence="6">
    <location>
        <begin position="18"/>
        <end position="40"/>
    </location>
</feature>
<gene>
    <name evidence="7" type="ORF">J0S82_020654</name>
</gene>
<evidence type="ECO:0000313" key="8">
    <source>
        <dbReference type="Proteomes" id="UP000700334"/>
    </source>
</evidence>
<keyword evidence="8" id="KW-1185">Reference proteome</keyword>
<evidence type="ECO:0000256" key="5">
    <source>
        <dbReference type="ARBA" id="ARBA00033066"/>
    </source>
</evidence>
<dbReference type="Proteomes" id="UP000700334">
    <property type="component" value="Unassembled WGS sequence"/>
</dbReference>
<sequence length="553" mass="59983">MGMRKWAHLSWDTGLNGQRHEDARTVRTDRQHQQQKEKKQPRGAACISHEPFGLPLLDRKVVSALRWQLKYESRWAPASGPGGGRDFRSSAVHQSGGGSAAGAGSGRAPFESAIRQRGGPGRSRVAGFQNKNRVAILAELDKEKRKLLMQNQSSTNHPGARPSLNKDFRDHAEQQHIAAQQKAALQMSVSGEELTEVQQEHEVRSRRKGARRQARKPEGRSGVQRGRGQAAVWTGLDHCCDFCLAREDRADPSKVFGNLSATDATTIGSSQRLGALQYCTSTAAPVKKTGVCARGSFLITEPISSSSRRKTSNSDYAGAEEPQAKHSSSCWEVKTFMKSWAGPGELHSVSQMLKIKAAAPGSLKGERPYRVTVMGMQVRGAESKSAFCSSGKGLPSFRSHAVSVLQAQGPCGTPDLDIAGRSGLSVPCSQASPVSGPHLTLRVRIQGRKPRGRFSDPGRRVPATRHAWRTAGVDRRCLPLPLTAGGRKGLTAFVYLTPDHSSRKGAEINLYDFPDLPSAREAESKEIKFMPVMRALAWLTGSAIFQGVGCVTD</sequence>
<evidence type="ECO:0000256" key="1">
    <source>
        <dbReference type="ARBA" id="ARBA00007829"/>
    </source>
</evidence>
<dbReference type="GO" id="GO:0005654">
    <property type="term" value="C:nucleoplasm"/>
    <property type="evidence" value="ECO:0007669"/>
    <property type="project" value="TreeGrafter"/>
</dbReference>
<feature type="region of interest" description="Disordered" evidence="6">
    <location>
        <begin position="17"/>
        <end position="44"/>
    </location>
</feature>
<dbReference type="GO" id="GO:0070876">
    <property type="term" value="C:SOSS complex"/>
    <property type="evidence" value="ECO:0007669"/>
    <property type="project" value="InterPro"/>
</dbReference>
<comment type="caution">
    <text evidence="7">The sequence shown here is derived from an EMBL/GenBank/DDBJ whole genome shotgun (WGS) entry which is preliminary data.</text>
</comment>
<name>A0A8J5ZVN8_GALPY</name>
<accession>A0A8J5ZVN8</accession>
<dbReference type="EMBL" id="JAGFMF010012011">
    <property type="protein sequence ID" value="KAG8508603.1"/>
    <property type="molecule type" value="Genomic_DNA"/>
</dbReference>
<feature type="region of interest" description="Disordered" evidence="6">
    <location>
        <begin position="75"/>
        <end position="127"/>
    </location>
</feature>
<evidence type="ECO:0000256" key="6">
    <source>
        <dbReference type="SAM" id="MobiDB-lite"/>
    </source>
</evidence>
<dbReference type="GO" id="GO:0006281">
    <property type="term" value="P:DNA repair"/>
    <property type="evidence" value="ECO:0007669"/>
    <property type="project" value="InterPro"/>
</dbReference>
<feature type="compositionally biased region" description="Basic residues" evidence="6">
    <location>
        <begin position="204"/>
        <end position="214"/>
    </location>
</feature>
<dbReference type="AlphaFoldDB" id="A0A8J5ZVN8"/>
<dbReference type="PANTHER" id="PTHR31526">
    <property type="entry name" value="SOSS COMPLEX SUBUNIT C"/>
    <property type="match status" value="1"/>
</dbReference>